<evidence type="ECO:0000259" key="2">
    <source>
        <dbReference type="Pfam" id="PF09349"/>
    </source>
</evidence>
<dbReference type="InterPro" id="IPR036778">
    <property type="entry name" value="OHCU_decarboxylase_sf"/>
</dbReference>
<proteinExistence type="predicted"/>
<gene>
    <name evidence="3" type="ORF">FGL95_17785</name>
</gene>
<name>A0A848KFA4_9NOCA</name>
<organism evidence="3 4">
    <name type="scientific">Antrihabitans stalactiti</name>
    <dbReference type="NCBI Taxonomy" id="2584121"/>
    <lineage>
        <taxon>Bacteria</taxon>
        <taxon>Bacillati</taxon>
        <taxon>Actinomycetota</taxon>
        <taxon>Actinomycetes</taxon>
        <taxon>Mycobacteriales</taxon>
        <taxon>Nocardiaceae</taxon>
        <taxon>Antrihabitans</taxon>
    </lineage>
</organism>
<dbReference type="RefSeq" id="WP_169589297.1">
    <property type="nucleotide sequence ID" value="NZ_VCQU01000006.1"/>
</dbReference>
<reference evidence="3 4" key="1">
    <citation type="submission" date="2019-05" db="EMBL/GenBank/DDBJ databases">
        <authorList>
            <person name="Lee S.D."/>
        </authorList>
    </citation>
    <scope>NUCLEOTIDE SEQUENCE [LARGE SCALE GENOMIC DNA]</scope>
    <source>
        <strain evidence="3 4">YC2-7</strain>
    </source>
</reference>
<evidence type="ECO:0000256" key="1">
    <source>
        <dbReference type="ARBA" id="ARBA00022631"/>
    </source>
</evidence>
<evidence type="ECO:0000313" key="4">
    <source>
        <dbReference type="Proteomes" id="UP000535543"/>
    </source>
</evidence>
<feature type="domain" description="Oxo-4-hydroxy-4-carboxy-5-ureidoimidazoline decarboxylase" evidence="2">
    <location>
        <begin position="13"/>
        <end position="71"/>
    </location>
</feature>
<comment type="caution">
    <text evidence="3">The sequence shown here is derived from an EMBL/GenBank/DDBJ whole genome shotgun (WGS) entry which is preliminary data.</text>
</comment>
<dbReference type="GO" id="GO:0006144">
    <property type="term" value="P:purine nucleobase metabolic process"/>
    <property type="evidence" value="ECO:0007669"/>
    <property type="project" value="UniProtKB-KW"/>
</dbReference>
<dbReference type="Pfam" id="PF09349">
    <property type="entry name" value="OHCU_decarbox"/>
    <property type="match status" value="1"/>
</dbReference>
<dbReference type="Proteomes" id="UP000535543">
    <property type="component" value="Unassembled WGS sequence"/>
</dbReference>
<dbReference type="InterPro" id="IPR018020">
    <property type="entry name" value="OHCU_decarboxylase"/>
</dbReference>
<accession>A0A848KFA4</accession>
<dbReference type="EMBL" id="VCQU01000006">
    <property type="protein sequence ID" value="NMN96891.1"/>
    <property type="molecule type" value="Genomic_DNA"/>
</dbReference>
<dbReference type="AlphaFoldDB" id="A0A848KFA4"/>
<evidence type="ECO:0000313" key="3">
    <source>
        <dbReference type="EMBL" id="NMN96891.1"/>
    </source>
</evidence>
<dbReference type="SUPFAM" id="SSF158694">
    <property type="entry name" value="UraD-Like"/>
    <property type="match status" value="1"/>
</dbReference>
<keyword evidence="1" id="KW-0659">Purine metabolism</keyword>
<protein>
    <submittedName>
        <fullName evidence="3">OHCU decarboxylase</fullName>
    </submittedName>
</protein>
<reference evidence="3 4" key="2">
    <citation type="submission" date="2020-06" db="EMBL/GenBank/DDBJ databases">
        <title>Antribacter stalactiti gen. nov., sp. nov., a new member of the family Nacardiaceae isolated from a cave.</title>
        <authorList>
            <person name="Kim I.S."/>
        </authorList>
    </citation>
    <scope>NUCLEOTIDE SEQUENCE [LARGE SCALE GENOMIC DNA]</scope>
    <source>
        <strain evidence="3 4">YC2-7</strain>
    </source>
</reference>
<dbReference type="Gene3D" id="1.10.3330.10">
    <property type="entry name" value="Oxo-4-hydroxy-4-carboxy-5-ureidoimidazoline decarboxylase"/>
    <property type="match status" value="1"/>
</dbReference>
<keyword evidence="4" id="KW-1185">Reference proteome</keyword>
<sequence length="106" mass="12139">MLMHKGIGLERFNAMPRGRAVHALYECCCCVTWAQKVADARPFETYEDLHAKSDIELLAFSQTDLDRVFASCIHCETTHNSVEELARVTRTRIEQMLGPEDGYPEY</sequence>